<gene>
    <name evidence="2" type="ORF">CHCC15381_4179</name>
</gene>
<name>A0ABY3G134_9BACI</name>
<dbReference type="EMBL" id="NILF01000011">
    <property type="protein sequence ID" value="TWL43836.1"/>
    <property type="molecule type" value="Genomic_DNA"/>
</dbReference>
<evidence type="ECO:0000313" key="3">
    <source>
        <dbReference type="Proteomes" id="UP000429980"/>
    </source>
</evidence>
<evidence type="ECO:0000256" key="1">
    <source>
        <dbReference type="SAM" id="MobiDB-lite"/>
    </source>
</evidence>
<reference evidence="2 3" key="1">
    <citation type="submission" date="2019-06" db="EMBL/GenBank/DDBJ databases">
        <title>Genome sequence analysis of &gt;100 Bacillus licheniformis strains suggests intrinsic resistance to this species.</title>
        <authorList>
            <person name="Wels M."/>
            <person name="Siezen R.J."/>
            <person name="Johansen E."/>
            <person name="Stuer-Lauridsen B."/>
            <person name="Bjerre K."/>
            <person name="Nielsen B.K.K."/>
        </authorList>
    </citation>
    <scope>NUCLEOTIDE SEQUENCE [LARGE SCALE GENOMIC DNA]</scope>
    <source>
        <strain evidence="2 3">BAC-15381</strain>
    </source>
</reference>
<keyword evidence="3" id="KW-1185">Reference proteome</keyword>
<accession>A0ABY3G134</accession>
<protein>
    <submittedName>
        <fullName evidence="2">Uncharacterized protein</fullName>
    </submittedName>
</protein>
<feature type="region of interest" description="Disordered" evidence="1">
    <location>
        <begin position="13"/>
        <end position="51"/>
    </location>
</feature>
<proteinExistence type="predicted"/>
<sequence>MIGVKAIVIGSGLPVPAPHIKRSPDGVKARRGRSGSRLSVEAKTGVSLPDQ</sequence>
<evidence type="ECO:0000313" key="2">
    <source>
        <dbReference type="EMBL" id="TWL43836.1"/>
    </source>
</evidence>
<comment type="caution">
    <text evidence="2">The sequence shown here is derived from an EMBL/GenBank/DDBJ whole genome shotgun (WGS) entry which is preliminary data.</text>
</comment>
<organism evidence="2 3">
    <name type="scientific">Bacillus paralicheniformis</name>
    <dbReference type="NCBI Taxonomy" id="1648923"/>
    <lineage>
        <taxon>Bacteria</taxon>
        <taxon>Bacillati</taxon>
        <taxon>Bacillota</taxon>
        <taxon>Bacilli</taxon>
        <taxon>Bacillales</taxon>
        <taxon>Bacillaceae</taxon>
        <taxon>Bacillus</taxon>
    </lineage>
</organism>
<dbReference type="Proteomes" id="UP000429980">
    <property type="component" value="Unassembled WGS sequence"/>
</dbReference>